<evidence type="ECO:0000313" key="1">
    <source>
        <dbReference type="EMBL" id="KAK7013270.1"/>
    </source>
</evidence>
<organism evidence="1 2">
    <name type="scientific">Favolaschia claudopus</name>
    <dbReference type="NCBI Taxonomy" id="2862362"/>
    <lineage>
        <taxon>Eukaryota</taxon>
        <taxon>Fungi</taxon>
        <taxon>Dikarya</taxon>
        <taxon>Basidiomycota</taxon>
        <taxon>Agaricomycotina</taxon>
        <taxon>Agaricomycetes</taxon>
        <taxon>Agaricomycetidae</taxon>
        <taxon>Agaricales</taxon>
        <taxon>Marasmiineae</taxon>
        <taxon>Mycenaceae</taxon>
        <taxon>Favolaschia</taxon>
    </lineage>
</organism>
<sequence>MARVREDVKRTSKAGGSLWDAAEEFYPPTISLLPVLRLPCIESYRQNPHKEMSKLPSKQIQPEASGVREMWKNKLKEMQRSSATFDRIGVGQGRARGRAPAMGSSRVSFLRVFASNPTLTRRCMPIPSRDFNPIRSHSHAHTHAPPPAYVPQRQAADMHAWPYDAGTTDQRARAGIGAGQDIGIGDVADRDTLSHAPPRRLRIELLITPVRARHRSVRMGSEDRVAAVHTIHREWKRQDTTGDRRRLVPHASLIVSTDRKAVLAEAGLKNPHRVCLVPLTVVGRSVRRGRASPSRAAVQLELVLRRPSGFIRSEYPKTHMAMKEVLFSMIQIAGMKSTPGRRTHMV</sequence>
<dbReference type="Proteomes" id="UP001362999">
    <property type="component" value="Unassembled WGS sequence"/>
</dbReference>
<keyword evidence="2" id="KW-1185">Reference proteome</keyword>
<reference evidence="1 2" key="1">
    <citation type="journal article" date="2024" name="J Genomics">
        <title>Draft genome sequencing and assembly of Favolaschia claudopus CIRM-BRFM 2984 isolated from oak limbs.</title>
        <authorList>
            <person name="Navarro D."/>
            <person name="Drula E."/>
            <person name="Chaduli D."/>
            <person name="Cazenave R."/>
            <person name="Ahrendt S."/>
            <person name="Wang J."/>
            <person name="Lipzen A."/>
            <person name="Daum C."/>
            <person name="Barry K."/>
            <person name="Grigoriev I.V."/>
            <person name="Favel A."/>
            <person name="Rosso M.N."/>
            <person name="Martin F."/>
        </authorList>
    </citation>
    <scope>NUCLEOTIDE SEQUENCE [LARGE SCALE GENOMIC DNA]</scope>
    <source>
        <strain evidence="1 2">CIRM-BRFM 2984</strain>
    </source>
</reference>
<gene>
    <name evidence="1" type="ORF">R3P38DRAFT_3363110</name>
</gene>
<protein>
    <submittedName>
        <fullName evidence="1">Uncharacterized protein</fullName>
    </submittedName>
</protein>
<accession>A0AAW0AJC4</accession>
<comment type="caution">
    <text evidence="1">The sequence shown here is derived from an EMBL/GenBank/DDBJ whole genome shotgun (WGS) entry which is preliminary data.</text>
</comment>
<proteinExistence type="predicted"/>
<dbReference type="EMBL" id="JAWWNJ010000060">
    <property type="protein sequence ID" value="KAK7013270.1"/>
    <property type="molecule type" value="Genomic_DNA"/>
</dbReference>
<evidence type="ECO:0000313" key="2">
    <source>
        <dbReference type="Proteomes" id="UP001362999"/>
    </source>
</evidence>
<name>A0AAW0AJC4_9AGAR</name>
<dbReference type="AlphaFoldDB" id="A0AAW0AJC4"/>